<dbReference type="RefSeq" id="WP_072860425.1">
    <property type="nucleotide sequence ID" value="NZ_FQUX01000001.1"/>
</dbReference>
<evidence type="ECO:0000256" key="4">
    <source>
        <dbReference type="ARBA" id="ARBA00022837"/>
    </source>
</evidence>
<gene>
    <name evidence="6" type="ORF">SAMN03080594_101838</name>
</gene>
<dbReference type="InterPro" id="IPR024607">
    <property type="entry name" value="Sulfatase_CS"/>
</dbReference>
<name>A0A1M4V4L3_9FLAO</name>
<keyword evidence="2" id="KW-0479">Metal-binding</keyword>
<evidence type="ECO:0000313" key="6">
    <source>
        <dbReference type="EMBL" id="SHE63850.1"/>
    </source>
</evidence>
<comment type="similarity">
    <text evidence="1">Belongs to the sulfatase family.</text>
</comment>
<evidence type="ECO:0000256" key="2">
    <source>
        <dbReference type="ARBA" id="ARBA00022723"/>
    </source>
</evidence>
<dbReference type="InterPro" id="IPR017850">
    <property type="entry name" value="Alkaline_phosphatase_core_sf"/>
</dbReference>
<dbReference type="Proteomes" id="UP000184406">
    <property type="component" value="Unassembled WGS sequence"/>
</dbReference>
<proteinExistence type="inferred from homology"/>
<dbReference type="EMBL" id="FQUX01000001">
    <property type="protein sequence ID" value="SHE63850.1"/>
    <property type="molecule type" value="Genomic_DNA"/>
</dbReference>
<keyword evidence="7" id="KW-1185">Reference proteome</keyword>
<keyword evidence="4" id="KW-0106">Calcium</keyword>
<dbReference type="PANTHER" id="PTHR42693:SF53">
    <property type="entry name" value="ENDO-4-O-SULFATASE"/>
    <property type="match status" value="1"/>
</dbReference>
<evidence type="ECO:0000259" key="5">
    <source>
        <dbReference type="Pfam" id="PF00884"/>
    </source>
</evidence>
<dbReference type="OrthoDB" id="9789742at2"/>
<organism evidence="6 7">
    <name type="scientific">Arenibacter palladensis</name>
    <dbReference type="NCBI Taxonomy" id="237373"/>
    <lineage>
        <taxon>Bacteria</taxon>
        <taxon>Pseudomonadati</taxon>
        <taxon>Bacteroidota</taxon>
        <taxon>Flavobacteriia</taxon>
        <taxon>Flavobacteriales</taxon>
        <taxon>Flavobacteriaceae</taxon>
        <taxon>Arenibacter</taxon>
    </lineage>
</organism>
<dbReference type="InterPro" id="IPR000917">
    <property type="entry name" value="Sulfatase_N"/>
</dbReference>
<accession>A0A1M4V4L3</accession>
<sequence>MKHFFIPILLYLSVYSTVYAQKEKLNIIVFIADDVSWDDIGCYGNTQVKTPNIDKLAKEGLKFDNFYLTASSCSPSRNSIITGRCPHNTGAAELHTSPPLDMVSFPEVLRNNNYYSVLAGKFHMGPYARRGFDVMYEGHKDNGDGGEESWVSSLKKRPKNKPFFMWFASYDAHREWGPNEFSGTHQPSQLQPPFYLSNGDETKADLAKYYDEIKRFDYYIGEVVHELKTQKELDNTLIIIMSDNGRPFPHSKTRVNDRGMKTPFVMHWPNGIINKDVSSESLISAVDIAPTLLTLAGIESPDQFQGHSFAPLLIDPEQHFRNYLFAEHNWHDYEAHERMVRNKNYMYILNSRPMQPQNGPADAVGSPSFKELEILKDQGKLSAIQADVFMVPRPYEELYDYSRDPLQLLNVASLPEYAETLKSMRETLNQWMNETGDNIPENLTKDWYLKEAGLIKTEFHNIRGEMPGESLNATKNNAKGVF</sequence>
<keyword evidence="3" id="KW-0378">Hydrolase</keyword>
<evidence type="ECO:0000256" key="1">
    <source>
        <dbReference type="ARBA" id="ARBA00008779"/>
    </source>
</evidence>
<evidence type="ECO:0000256" key="3">
    <source>
        <dbReference type="ARBA" id="ARBA00022801"/>
    </source>
</evidence>
<dbReference type="Gene3D" id="3.40.720.10">
    <property type="entry name" value="Alkaline Phosphatase, subunit A"/>
    <property type="match status" value="1"/>
</dbReference>
<reference evidence="7" key="1">
    <citation type="submission" date="2016-11" db="EMBL/GenBank/DDBJ databases">
        <authorList>
            <person name="Varghese N."/>
            <person name="Submissions S."/>
        </authorList>
    </citation>
    <scope>NUCLEOTIDE SEQUENCE [LARGE SCALE GENOMIC DNA]</scope>
    <source>
        <strain evidence="7">DSM 17539</strain>
    </source>
</reference>
<protein>
    <submittedName>
        <fullName evidence="6">Arylsulfatase A</fullName>
    </submittedName>
</protein>
<dbReference type="PROSITE" id="PS00523">
    <property type="entry name" value="SULFATASE_1"/>
    <property type="match status" value="1"/>
</dbReference>
<feature type="domain" description="Sulfatase N-terminal" evidence="5">
    <location>
        <begin position="26"/>
        <end position="298"/>
    </location>
</feature>
<dbReference type="GO" id="GO:0004065">
    <property type="term" value="F:arylsulfatase activity"/>
    <property type="evidence" value="ECO:0007669"/>
    <property type="project" value="TreeGrafter"/>
</dbReference>
<dbReference type="PANTHER" id="PTHR42693">
    <property type="entry name" value="ARYLSULFATASE FAMILY MEMBER"/>
    <property type="match status" value="1"/>
</dbReference>
<dbReference type="GO" id="GO:0046872">
    <property type="term" value="F:metal ion binding"/>
    <property type="evidence" value="ECO:0007669"/>
    <property type="project" value="UniProtKB-KW"/>
</dbReference>
<dbReference type="CDD" id="cd16027">
    <property type="entry name" value="SGSH"/>
    <property type="match status" value="1"/>
</dbReference>
<dbReference type="SUPFAM" id="SSF53649">
    <property type="entry name" value="Alkaline phosphatase-like"/>
    <property type="match status" value="1"/>
</dbReference>
<dbReference type="Pfam" id="PF00884">
    <property type="entry name" value="Sulfatase"/>
    <property type="match status" value="1"/>
</dbReference>
<dbReference type="AlphaFoldDB" id="A0A1M4V4L3"/>
<evidence type="ECO:0000313" key="7">
    <source>
        <dbReference type="Proteomes" id="UP000184406"/>
    </source>
</evidence>
<dbReference type="InterPro" id="IPR050738">
    <property type="entry name" value="Sulfatase"/>
</dbReference>